<dbReference type="EMBL" id="MK072416">
    <property type="protein sequence ID" value="AYV84704.1"/>
    <property type="molecule type" value="Genomic_DNA"/>
</dbReference>
<gene>
    <name evidence="1" type="ORF">Hyperionvirus34_28</name>
</gene>
<sequence length="101" mass="11597">MLSQLVAFKVSIGRVILPVYRGKCDQCFEPLTVEGFSIQIADLDVLNKTPDEIKLLPENEIAQFRLLLDKKRLRGRTQEPKCPCLIRQPKQVMKDVYVPGR</sequence>
<reference evidence="1" key="1">
    <citation type="submission" date="2018-10" db="EMBL/GenBank/DDBJ databases">
        <title>Hidden diversity of soil giant viruses.</title>
        <authorList>
            <person name="Schulz F."/>
            <person name="Alteio L."/>
            <person name="Goudeau D."/>
            <person name="Ryan E.M."/>
            <person name="Malmstrom R.R."/>
            <person name="Blanchard J."/>
            <person name="Woyke T."/>
        </authorList>
    </citation>
    <scope>NUCLEOTIDE SEQUENCE</scope>
    <source>
        <strain evidence="1">HYV1</strain>
    </source>
</reference>
<name>A0A3G5ADL0_9VIRU</name>
<evidence type="ECO:0000313" key="1">
    <source>
        <dbReference type="EMBL" id="AYV84704.1"/>
    </source>
</evidence>
<protein>
    <submittedName>
        <fullName evidence="1">Uncharacterized protein</fullName>
    </submittedName>
</protein>
<proteinExistence type="predicted"/>
<organism evidence="1">
    <name type="scientific">Hyperionvirus sp</name>
    <dbReference type="NCBI Taxonomy" id="2487770"/>
    <lineage>
        <taxon>Viruses</taxon>
        <taxon>Varidnaviria</taxon>
        <taxon>Bamfordvirae</taxon>
        <taxon>Nucleocytoviricota</taxon>
        <taxon>Megaviricetes</taxon>
        <taxon>Imitervirales</taxon>
        <taxon>Mimiviridae</taxon>
        <taxon>Klosneuvirinae</taxon>
    </lineage>
</organism>
<feature type="non-terminal residue" evidence="1">
    <location>
        <position position="101"/>
    </location>
</feature>
<accession>A0A3G5ADL0</accession>